<evidence type="ECO:0000313" key="2">
    <source>
        <dbReference type="EMBL" id="QLB50495.1"/>
    </source>
</evidence>
<reference evidence="2 3" key="1">
    <citation type="submission" date="2019-06" db="EMBL/GenBank/DDBJ databases">
        <title>The organization of the Streptococcus sanguinis genomes.</title>
        <authorList>
            <person name="Wang H.Y."/>
            <person name="Chen Y.Y.M."/>
            <person name="Wu C.H."/>
        </authorList>
    </citation>
    <scope>NUCLEOTIDE SEQUENCE [LARGE SCALE GENOMIC DNA]</scope>
    <source>
        <strain evidence="2 3">CGMH058</strain>
    </source>
</reference>
<feature type="transmembrane region" description="Helical" evidence="1">
    <location>
        <begin position="122"/>
        <end position="143"/>
    </location>
</feature>
<evidence type="ECO:0008006" key="4">
    <source>
        <dbReference type="Google" id="ProtNLM"/>
    </source>
</evidence>
<keyword evidence="1" id="KW-0472">Membrane</keyword>
<dbReference type="RefSeq" id="WP_176799251.1">
    <property type="nucleotide sequence ID" value="NZ_CP040798.1"/>
</dbReference>
<dbReference type="Proteomes" id="UP000509535">
    <property type="component" value="Chromosome"/>
</dbReference>
<feature type="transmembrane region" description="Helical" evidence="1">
    <location>
        <begin position="45"/>
        <end position="68"/>
    </location>
</feature>
<dbReference type="EMBL" id="CP040798">
    <property type="protein sequence ID" value="QLB50495.1"/>
    <property type="molecule type" value="Genomic_DNA"/>
</dbReference>
<sequence>MTDKEKQELEARRKESALKTMYYTRYFSVRYATAAFFFVNLYWTLMLYLSNARLAMMLPIAVALFAALAMWEQTRMYTINQREAKLTKLFYGISLSLNVLLILLVLLNQFSLLYPFFTASSATQVFLIMILLIGILLNFLMLAKLNRISHKADKQYQRIQKYMASLQ</sequence>
<organism evidence="2 3">
    <name type="scientific">Streptococcus sanguinis</name>
    <dbReference type="NCBI Taxonomy" id="1305"/>
    <lineage>
        <taxon>Bacteria</taxon>
        <taxon>Bacillati</taxon>
        <taxon>Bacillota</taxon>
        <taxon>Bacilli</taxon>
        <taxon>Lactobacillales</taxon>
        <taxon>Streptococcaceae</taxon>
        <taxon>Streptococcus</taxon>
    </lineage>
</organism>
<proteinExistence type="predicted"/>
<name>A0A7H8V223_STRSA</name>
<keyword evidence="1" id="KW-0812">Transmembrane</keyword>
<accession>A0A7H8V223</accession>
<feature type="transmembrane region" description="Helical" evidence="1">
    <location>
        <begin position="89"/>
        <end position="110"/>
    </location>
</feature>
<evidence type="ECO:0000256" key="1">
    <source>
        <dbReference type="SAM" id="Phobius"/>
    </source>
</evidence>
<evidence type="ECO:0000313" key="3">
    <source>
        <dbReference type="Proteomes" id="UP000509535"/>
    </source>
</evidence>
<keyword evidence="1" id="KW-1133">Transmembrane helix</keyword>
<feature type="transmembrane region" description="Helical" evidence="1">
    <location>
        <begin position="21"/>
        <end position="39"/>
    </location>
</feature>
<dbReference type="AlphaFoldDB" id="A0A7H8V223"/>
<gene>
    <name evidence="2" type="ORF">FDP16_08320</name>
</gene>
<protein>
    <recommendedName>
        <fullName evidence="4">PTS cellobiose transporter subunit IIA</fullName>
    </recommendedName>
</protein>